<dbReference type="AlphaFoldDB" id="A0A3N4LGQ8"/>
<evidence type="ECO:0000313" key="4">
    <source>
        <dbReference type="EMBL" id="RPB22070.1"/>
    </source>
</evidence>
<dbReference type="PROSITE" id="PS50157">
    <property type="entry name" value="ZINC_FINGER_C2H2_2"/>
    <property type="match status" value="1"/>
</dbReference>
<accession>A0A3N4LGQ8</accession>
<name>A0A3N4LGQ8_9PEZI</name>
<dbReference type="GO" id="GO:0008270">
    <property type="term" value="F:zinc ion binding"/>
    <property type="evidence" value="ECO:0007669"/>
    <property type="project" value="UniProtKB-KW"/>
</dbReference>
<sequence>MVSSCQRVKRLYPCVFDHQDCGFMGGKAGFKDCAKLKEDALRHLRAYQCTKCGKCFGKKYALLRHVNKSKYPCTKRSLNLGSHELAKGLLQDLEGAKGYTEIQAVANQCAPYRNRDVERTRKRQQQARRTCRSDDNQLQEQTIVDPTLLNINDDAVSSSQIDSGPLAAIPGNGNSGVGLLMVSDNPHASHSGPVHPNTTTPLGYRLLGEVNNEHDSSYWDVSSISNILGVGAQENIVPVSGLLASGTTQAHYNAPILPWNNNIRPGIIIPLENVNTGITFPPPTTSSIPDITPSTITTAAYPQPENYTVQHNSEGAMIDLFAQPFIFVGWYLPVECELFLSTKVPIVEEDLGDLPMVGS</sequence>
<keyword evidence="1" id="KW-0479">Metal-binding</keyword>
<evidence type="ECO:0000259" key="3">
    <source>
        <dbReference type="PROSITE" id="PS50157"/>
    </source>
</evidence>
<dbReference type="InParanoid" id="A0A3N4LGQ8"/>
<dbReference type="OrthoDB" id="5499540at2759"/>
<evidence type="ECO:0000256" key="1">
    <source>
        <dbReference type="PROSITE-ProRule" id="PRU00042"/>
    </source>
</evidence>
<reference evidence="4 5" key="1">
    <citation type="journal article" date="2018" name="Nat. Ecol. Evol.">
        <title>Pezizomycetes genomes reveal the molecular basis of ectomycorrhizal truffle lifestyle.</title>
        <authorList>
            <person name="Murat C."/>
            <person name="Payen T."/>
            <person name="Noel B."/>
            <person name="Kuo A."/>
            <person name="Morin E."/>
            <person name="Chen J."/>
            <person name="Kohler A."/>
            <person name="Krizsan K."/>
            <person name="Balestrini R."/>
            <person name="Da Silva C."/>
            <person name="Montanini B."/>
            <person name="Hainaut M."/>
            <person name="Levati E."/>
            <person name="Barry K.W."/>
            <person name="Belfiori B."/>
            <person name="Cichocki N."/>
            <person name="Clum A."/>
            <person name="Dockter R.B."/>
            <person name="Fauchery L."/>
            <person name="Guy J."/>
            <person name="Iotti M."/>
            <person name="Le Tacon F."/>
            <person name="Lindquist E.A."/>
            <person name="Lipzen A."/>
            <person name="Malagnac F."/>
            <person name="Mello A."/>
            <person name="Molinier V."/>
            <person name="Miyauchi S."/>
            <person name="Poulain J."/>
            <person name="Riccioni C."/>
            <person name="Rubini A."/>
            <person name="Sitrit Y."/>
            <person name="Splivallo R."/>
            <person name="Traeger S."/>
            <person name="Wang M."/>
            <person name="Zifcakova L."/>
            <person name="Wipf D."/>
            <person name="Zambonelli A."/>
            <person name="Paolocci F."/>
            <person name="Nowrousian M."/>
            <person name="Ottonello S."/>
            <person name="Baldrian P."/>
            <person name="Spatafora J.W."/>
            <person name="Henrissat B."/>
            <person name="Nagy L.G."/>
            <person name="Aury J.M."/>
            <person name="Wincker P."/>
            <person name="Grigoriev I.V."/>
            <person name="Bonfante P."/>
            <person name="Martin F.M."/>
        </authorList>
    </citation>
    <scope>NUCLEOTIDE SEQUENCE [LARGE SCALE GENOMIC DNA]</scope>
    <source>
        <strain evidence="4 5">ATCC MYA-4762</strain>
    </source>
</reference>
<evidence type="ECO:0000313" key="5">
    <source>
        <dbReference type="Proteomes" id="UP000267821"/>
    </source>
</evidence>
<keyword evidence="1" id="KW-0863">Zinc-finger</keyword>
<dbReference type="EMBL" id="ML121555">
    <property type="protein sequence ID" value="RPB22070.1"/>
    <property type="molecule type" value="Genomic_DNA"/>
</dbReference>
<dbReference type="InterPro" id="IPR013087">
    <property type="entry name" value="Znf_C2H2_type"/>
</dbReference>
<keyword evidence="5" id="KW-1185">Reference proteome</keyword>
<feature type="region of interest" description="Disordered" evidence="2">
    <location>
        <begin position="117"/>
        <end position="136"/>
    </location>
</feature>
<keyword evidence="1" id="KW-0862">Zinc</keyword>
<feature type="compositionally biased region" description="Basic residues" evidence="2">
    <location>
        <begin position="120"/>
        <end position="130"/>
    </location>
</feature>
<evidence type="ECO:0000256" key="2">
    <source>
        <dbReference type="SAM" id="MobiDB-lite"/>
    </source>
</evidence>
<proteinExistence type="predicted"/>
<protein>
    <recommendedName>
        <fullName evidence="3">C2H2-type domain-containing protein</fullName>
    </recommendedName>
</protein>
<gene>
    <name evidence="4" type="ORF">L211DRAFT_869638</name>
</gene>
<dbReference type="Proteomes" id="UP000267821">
    <property type="component" value="Unassembled WGS sequence"/>
</dbReference>
<organism evidence="4 5">
    <name type="scientific">Terfezia boudieri ATCC MYA-4762</name>
    <dbReference type="NCBI Taxonomy" id="1051890"/>
    <lineage>
        <taxon>Eukaryota</taxon>
        <taxon>Fungi</taxon>
        <taxon>Dikarya</taxon>
        <taxon>Ascomycota</taxon>
        <taxon>Pezizomycotina</taxon>
        <taxon>Pezizomycetes</taxon>
        <taxon>Pezizales</taxon>
        <taxon>Pezizaceae</taxon>
        <taxon>Terfezia</taxon>
    </lineage>
</organism>
<feature type="domain" description="C2H2-type" evidence="3">
    <location>
        <begin position="47"/>
        <end position="65"/>
    </location>
</feature>